<comment type="caution">
    <text evidence="1">The sequence shown here is derived from an EMBL/GenBank/DDBJ whole genome shotgun (WGS) entry which is preliminary data.</text>
</comment>
<organism evidence="1">
    <name type="scientific">Pseudomonas peradeniyensis</name>
    <dbReference type="NCBI Taxonomy" id="2745488"/>
    <lineage>
        <taxon>Bacteria</taxon>
        <taxon>Pseudomonadati</taxon>
        <taxon>Pseudomonadota</taxon>
        <taxon>Gammaproteobacteria</taxon>
        <taxon>Pseudomonadales</taxon>
        <taxon>Pseudomonadaceae</taxon>
        <taxon>Pseudomonas</taxon>
    </lineage>
</organism>
<protein>
    <submittedName>
        <fullName evidence="1">Uncharacterized protein</fullName>
    </submittedName>
</protein>
<proteinExistence type="predicted"/>
<reference evidence="1" key="1">
    <citation type="journal article" date="2020" name="Microorganisms">
        <title>Reliable Identification of Environmental Pseudomonas Isolates Using the rpoD Gene.</title>
        <authorList>
            <consortium name="The Broad Institute Genome Sequencing Platform"/>
            <person name="Girard L."/>
            <person name="Lood C."/>
            <person name="Rokni-Zadeh H."/>
            <person name="van Noort V."/>
            <person name="Lavigne R."/>
            <person name="De Mot R."/>
        </authorList>
    </citation>
    <scope>NUCLEOTIDE SEQUENCE</scope>
    <source>
        <strain evidence="1">BW13M1</strain>
    </source>
</reference>
<reference evidence="1" key="2">
    <citation type="submission" date="2020-07" db="EMBL/GenBank/DDBJ databases">
        <authorList>
            <person name="Lood C."/>
            <person name="Girard L."/>
        </authorList>
    </citation>
    <scope>NUCLEOTIDE SEQUENCE</scope>
    <source>
        <strain evidence="1">BW13M1</strain>
    </source>
</reference>
<gene>
    <name evidence="1" type="ORF">HU751_13540</name>
</gene>
<dbReference type="RefSeq" id="WP_186733577.1">
    <property type="nucleotide sequence ID" value="NZ_JABWRJ020000004.1"/>
</dbReference>
<dbReference type="EMBL" id="JABWRJ010000016">
    <property type="protein sequence ID" value="MBC3446803.1"/>
    <property type="molecule type" value="Genomic_DNA"/>
</dbReference>
<accession>A0A923G9S8</accession>
<sequence>MSPHVRIGEAIDRLAAHCTAETDRETESLIVAHFTAGDIDADELKHYCERVRRIAERRKEAA</sequence>
<name>A0A923G9S8_9PSED</name>
<evidence type="ECO:0000313" key="1">
    <source>
        <dbReference type="EMBL" id="MBC3446803.1"/>
    </source>
</evidence>
<dbReference type="AlphaFoldDB" id="A0A923G9S8"/>